<evidence type="ECO:0000313" key="3">
    <source>
        <dbReference type="EMBL" id="KOG91956.1"/>
    </source>
</evidence>
<dbReference type="Proteomes" id="UP000037020">
    <property type="component" value="Unassembled WGS sequence"/>
</dbReference>
<dbReference type="Gene3D" id="1.10.260.40">
    <property type="entry name" value="lambda repressor-like DNA-binding domains"/>
    <property type="match status" value="1"/>
</dbReference>
<evidence type="ECO:0000259" key="2">
    <source>
        <dbReference type="PROSITE" id="PS50943"/>
    </source>
</evidence>
<name>A0ABR5JF15_9ACTN</name>
<dbReference type="EMBL" id="LGUT01000019">
    <property type="protein sequence ID" value="KOG91956.1"/>
    <property type="molecule type" value="Genomic_DNA"/>
</dbReference>
<dbReference type="Gene3D" id="3.30.450.180">
    <property type="match status" value="1"/>
</dbReference>
<dbReference type="InterPro" id="IPR001387">
    <property type="entry name" value="Cro/C1-type_HTH"/>
</dbReference>
<reference evidence="3 4" key="1">
    <citation type="submission" date="2015-07" db="EMBL/GenBank/DDBJ databases">
        <authorList>
            <person name="Ju K.-S."/>
            <person name="Doroghazi J.R."/>
            <person name="Metcalf W.W."/>
        </authorList>
    </citation>
    <scope>NUCLEOTIDE SEQUENCE [LARGE SCALE GENOMIC DNA]</scope>
    <source>
        <strain evidence="3 4">NRRL B-3589</strain>
    </source>
</reference>
<proteinExistence type="predicted"/>
<dbReference type="InterPro" id="IPR010982">
    <property type="entry name" value="Lambda_DNA-bd_dom_sf"/>
</dbReference>
<comment type="caution">
    <text evidence="3">The sequence shown here is derived from an EMBL/GenBank/DDBJ whole genome shotgun (WGS) entry which is preliminary data.</text>
</comment>
<dbReference type="SUPFAM" id="SSF47413">
    <property type="entry name" value="lambda repressor-like DNA-binding domains"/>
    <property type="match status" value="1"/>
</dbReference>
<evidence type="ECO:0000256" key="1">
    <source>
        <dbReference type="SAM" id="MobiDB-lite"/>
    </source>
</evidence>
<dbReference type="Pfam" id="PF13560">
    <property type="entry name" value="HTH_31"/>
    <property type="match status" value="1"/>
</dbReference>
<keyword evidence="4" id="KW-1185">Reference proteome</keyword>
<dbReference type="CDD" id="cd00093">
    <property type="entry name" value="HTH_XRE"/>
    <property type="match status" value="1"/>
</dbReference>
<gene>
    <name evidence="3" type="ORF">ADK38_00310</name>
</gene>
<feature type="region of interest" description="Disordered" evidence="1">
    <location>
        <begin position="18"/>
        <end position="41"/>
    </location>
</feature>
<feature type="domain" description="HTH cro/C1-type" evidence="2">
    <location>
        <begin position="37"/>
        <end position="84"/>
    </location>
</feature>
<dbReference type="PANTHER" id="PTHR35010">
    <property type="entry name" value="BLL4672 PROTEIN-RELATED"/>
    <property type="match status" value="1"/>
</dbReference>
<dbReference type="Pfam" id="PF17765">
    <property type="entry name" value="MLTR_LBD"/>
    <property type="match status" value="1"/>
</dbReference>
<dbReference type="PANTHER" id="PTHR35010:SF2">
    <property type="entry name" value="BLL4672 PROTEIN"/>
    <property type="match status" value="1"/>
</dbReference>
<dbReference type="PROSITE" id="PS50943">
    <property type="entry name" value="HTH_CROC1"/>
    <property type="match status" value="1"/>
</dbReference>
<dbReference type="InterPro" id="IPR041413">
    <property type="entry name" value="MLTR_LBD"/>
</dbReference>
<dbReference type="SMART" id="SM00530">
    <property type="entry name" value="HTH_XRE"/>
    <property type="match status" value="1"/>
</dbReference>
<sequence length="269" mass="30068">MTGENADTLGTFLRAHRERSTIAQDSGRASSRRRTPGMRRSEVAVTAGISVEWYSRLEQGRGGRPSIQVLEAICEALRLKPKEREHAFLLAYGKVGASHQELSPDERRKLRVVLDALEPCPAYLKSPSWDILEWNAAAARVLTGYASLPAAERNVLRILFTHPDSRRRIRDWPTEAKLAVATFRSELVRWEDRSPRVQALIHDLRTTSPEFDEIWRRNEVGHLGEGKKTFLLPDGSETTMQYASFSIDAHPGTGLVVYTPTTGAASPAP</sequence>
<accession>A0ABR5JF15</accession>
<organism evidence="3 4">
    <name type="scientific">Streptomyces varsoviensis</name>
    <dbReference type="NCBI Taxonomy" id="67373"/>
    <lineage>
        <taxon>Bacteria</taxon>
        <taxon>Bacillati</taxon>
        <taxon>Actinomycetota</taxon>
        <taxon>Actinomycetes</taxon>
        <taxon>Kitasatosporales</taxon>
        <taxon>Streptomycetaceae</taxon>
        <taxon>Streptomyces</taxon>
    </lineage>
</organism>
<evidence type="ECO:0000313" key="4">
    <source>
        <dbReference type="Proteomes" id="UP000037020"/>
    </source>
</evidence>
<protein>
    <recommendedName>
        <fullName evidence="2">HTH cro/C1-type domain-containing protein</fullName>
    </recommendedName>
</protein>